<dbReference type="AlphaFoldDB" id="A0A7Y8AS99"/>
<protein>
    <submittedName>
        <fullName evidence="2">DUF1120 domain-containing protein</fullName>
    </submittedName>
</protein>
<reference evidence="2 3" key="1">
    <citation type="submission" date="2020-04" db="EMBL/GenBank/DDBJ databases">
        <title>Molecular characterization of pseudomonads from Agaricus bisporus reveal novel blotch 2 pathogens in Western Europe.</title>
        <authorList>
            <person name="Taparia T."/>
            <person name="Krijger M."/>
            <person name="Haynes E."/>
            <person name="Elpinstone J.G."/>
            <person name="Noble R."/>
            <person name="Van Der Wolf J."/>
        </authorList>
    </citation>
    <scope>NUCLEOTIDE SEQUENCE [LARGE SCALE GENOMIC DNA]</scope>
    <source>
        <strain evidence="2 3">IPO3746</strain>
    </source>
</reference>
<dbReference type="EMBL" id="JACAQK010000025">
    <property type="protein sequence ID" value="NWD39449.1"/>
    <property type="molecule type" value="Genomic_DNA"/>
</dbReference>
<gene>
    <name evidence="2" type="ORF">HX787_26685</name>
</gene>
<sequence length="204" mass="21288">MDRPTLAFLLAALAPGAFAASSTDLSVSGTITPSACAPVLSNGGVIDHGKMTAKDLQPSSPTLLDPAEMRLEVQCEGETFFTLTTVDNRAGTSAINPRHHGLGVTAEKEKLGSVAFSLFDPVADDKPVKVITSSNGGANWSASIYLGHEALTSFAALDGPNTPIALKTLNARLRAFTIIVPATDLTLLDEVPLDGQATLQLKYL</sequence>
<dbReference type="Proteomes" id="UP000549134">
    <property type="component" value="Unassembled WGS sequence"/>
</dbReference>
<dbReference type="Pfam" id="PF06551">
    <property type="entry name" value="DUF1120"/>
    <property type="match status" value="1"/>
</dbReference>
<feature type="chain" id="PRO_5031286543" evidence="1">
    <location>
        <begin position="20"/>
        <end position="204"/>
    </location>
</feature>
<dbReference type="GeneID" id="55845793"/>
<dbReference type="RefSeq" id="WP_016974580.1">
    <property type="nucleotide sequence ID" value="NZ_CP020369.1"/>
</dbReference>
<proteinExistence type="predicted"/>
<accession>A0A7Y8AS99</accession>
<evidence type="ECO:0000313" key="2">
    <source>
        <dbReference type="EMBL" id="NWD39449.1"/>
    </source>
</evidence>
<comment type="caution">
    <text evidence="2">The sequence shown here is derived from an EMBL/GenBank/DDBJ whole genome shotgun (WGS) entry which is preliminary data.</text>
</comment>
<evidence type="ECO:0000313" key="3">
    <source>
        <dbReference type="Proteomes" id="UP000549134"/>
    </source>
</evidence>
<evidence type="ECO:0000256" key="1">
    <source>
        <dbReference type="SAM" id="SignalP"/>
    </source>
</evidence>
<organism evidence="2 3">
    <name type="scientific">Pseudomonas tolaasii</name>
    <dbReference type="NCBI Taxonomy" id="29442"/>
    <lineage>
        <taxon>Bacteria</taxon>
        <taxon>Pseudomonadati</taxon>
        <taxon>Pseudomonadota</taxon>
        <taxon>Gammaproteobacteria</taxon>
        <taxon>Pseudomonadales</taxon>
        <taxon>Pseudomonadaceae</taxon>
        <taxon>Pseudomonas</taxon>
    </lineage>
</organism>
<dbReference type="InterPro" id="IPR010546">
    <property type="entry name" value="DUF1120"/>
</dbReference>
<name>A0A7Y8AS99_PSETO</name>
<keyword evidence="1" id="KW-0732">Signal</keyword>
<feature type="signal peptide" evidence="1">
    <location>
        <begin position="1"/>
        <end position="19"/>
    </location>
</feature>